<dbReference type="GeneID" id="69514434"/>
<evidence type="ECO:0000259" key="1">
    <source>
        <dbReference type="SMART" id="SM00460"/>
    </source>
</evidence>
<evidence type="ECO:0000313" key="3">
    <source>
        <dbReference type="Proteomes" id="UP001644719"/>
    </source>
</evidence>
<dbReference type="RefSeq" id="WP_173769532.1">
    <property type="nucleotide sequence ID" value="NZ_JAAITS010000012.1"/>
</dbReference>
<proteinExistence type="predicted"/>
<accession>A0ABX2H6M0</accession>
<protein>
    <submittedName>
        <fullName evidence="2">Transglutaminase-like superfamily</fullName>
    </submittedName>
</protein>
<dbReference type="Gene3D" id="3.10.620.30">
    <property type="match status" value="1"/>
</dbReference>
<dbReference type="PANTHER" id="PTHR46333">
    <property type="entry name" value="CYTOKINESIS PROTEIN 3"/>
    <property type="match status" value="1"/>
</dbReference>
<name>A0ABX2H6M0_9FIRM</name>
<dbReference type="PANTHER" id="PTHR46333:SF2">
    <property type="entry name" value="CYTOKINESIS PROTEIN 3"/>
    <property type="match status" value="1"/>
</dbReference>
<evidence type="ECO:0000313" key="2">
    <source>
        <dbReference type="EMBL" id="NSG84955.1"/>
    </source>
</evidence>
<dbReference type="SMART" id="SM00460">
    <property type="entry name" value="TGc"/>
    <property type="match status" value="1"/>
</dbReference>
<comment type="caution">
    <text evidence="2">The sequence shown here is derived from an EMBL/GenBank/DDBJ whole genome shotgun (WGS) entry which is preliminary data.</text>
</comment>
<reference evidence="2 3" key="1">
    <citation type="journal article" date="2020" name="Cell Host Microbe">
        <title>Functional and Genomic Variation between Human-Derived Isolates of Lachnospiraceae Reveals Inter- and Intra-Species Diversity.</title>
        <authorList>
            <person name="Sorbara M.T."/>
            <person name="Littmann E.R."/>
            <person name="Fontana E."/>
            <person name="Moody T.U."/>
            <person name="Kohout C.E."/>
            <person name="Gjonbalaj M."/>
            <person name="Eaton V."/>
            <person name="Seok R."/>
            <person name="Leiner I.M."/>
            <person name="Pamer E.G."/>
        </authorList>
    </citation>
    <scope>NUCLEOTIDE SEQUENCE [LARGE SCALE GENOMIC DNA]</scope>
    <source>
        <strain evidence="2 3">MSK.17.74</strain>
    </source>
</reference>
<dbReference type="InterPro" id="IPR052557">
    <property type="entry name" value="CAP/Cytokinesis_protein"/>
</dbReference>
<dbReference type="Proteomes" id="UP001644719">
    <property type="component" value="Unassembled WGS sequence"/>
</dbReference>
<dbReference type="InterPro" id="IPR038765">
    <property type="entry name" value="Papain-like_cys_pep_sf"/>
</dbReference>
<organism evidence="2 3">
    <name type="scientific">Blautia faecis</name>
    <dbReference type="NCBI Taxonomy" id="871665"/>
    <lineage>
        <taxon>Bacteria</taxon>
        <taxon>Bacillati</taxon>
        <taxon>Bacillota</taxon>
        <taxon>Clostridia</taxon>
        <taxon>Lachnospirales</taxon>
        <taxon>Lachnospiraceae</taxon>
        <taxon>Blautia</taxon>
    </lineage>
</organism>
<dbReference type="Pfam" id="PF01841">
    <property type="entry name" value="Transglut_core"/>
    <property type="match status" value="1"/>
</dbReference>
<dbReference type="InterPro" id="IPR002931">
    <property type="entry name" value="Transglutaminase-like"/>
</dbReference>
<gene>
    <name evidence="2" type="ORF">G5B17_05825</name>
</gene>
<dbReference type="EMBL" id="JAAITS010000012">
    <property type="protein sequence ID" value="NSG84955.1"/>
    <property type="molecule type" value="Genomic_DNA"/>
</dbReference>
<keyword evidence="3" id="KW-1185">Reference proteome</keyword>
<dbReference type="SUPFAM" id="SSF54001">
    <property type="entry name" value="Cysteine proteinases"/>
    <property type="match status" value="1"/>
</dbReference>
<feature type="domain" description="Transglutaminase-like" evidence="1">
    <location>
        <begin position="215"/>
        <end position="273"/>
    </location>
</feature>
<sequence length="414" mass="47787">MRKRKPWKFIFILLFAVAISLGVYVYQQQYEPDDLFVKVGEGILDNAPEIFSGEPKEVRELRKQEVADTDTQGLRQEYYFGQLNEEEQRGYREIIEGIRAKEKEFYLTIYEDDTVNKVYHAVLMDHPELFWVHNRKQVYKTTFSNANYCMFSPGYSYTDEEIQEIQAAADNACQEVSALVSEGADDYEKAKAVYTYLIDTAEYQESEDDQSMAGIFWRKQAVCAGYAGAAQYLLEYLGVPCIYVEGSTAGSTEGHAWNIITLNGNDYYFDATNGDQPEFLEGDAVQLAEHKTILYDYLCPFPEEYETTYTPSAEFTVPACSATDMNFYVLNQGCFDSYDYQEILAYCQMRLNNGAAVVRFKFSSQEAFEQARADWINGDAIQEAARYYMTIYGMSQVEYHYGILENMKTIYYMF</sequence>